<proteinExistence type="predicted"/>
<sequence>MSLAAAHRPDPAVVLGTAVLNTRPLLGLTHEELGRILGRDRTTIQRTGIDPLSPAGQLAVLLIRVYRSAHVLMGSDDGVKHWLGTGNRTFGRPPRELLFSLQGLVHVVEYLDAYRGKV</sequence>
<feature type="domain" description="Antitoxin Xre-like helix-turn-helix" evidence="2">
    <location>
        <begin position="6"/>
        <end position="54"/>
    </location>
</feature>
<evidence type="ECO:0000259" key="2">
    <source>
        <dbReference type="Pfam" id="PF20432"/>
    </source>
</evidence>
<keyword evidence="4" id="KW-1185">Reference proteome</keyword>
<accession>A0ABW2A9K3</accession>
<dbReference type="InterPro" id="IPR046847">
    <property type="entry name" value="Xre-like_HTH"/>
</dbReference>
<dbReference type="EMBL" id="JBHSWE010000002">
    <property type="protein sequence ID" value="MFC6674110.1"/>
    <property type="molecule type" value="Genomic_DNA"/>
</dbReference>
<gene>
    <name evidence="3" type="ORF">ACFQDL_31425</name>
</gene>
<comment type="caution">
    <text evidence="3">The sequence shown here is derived from an EMBL/GenBank/DDBJ whole genome shotgun (WGS) entry which is preliminary data.</text>
</comment>
<evidence type="ECO:0000259" key="1">
    <source>
        <dbReference type="Pfam" id="PF09722"/>
    </source>
</evidence>
<name>A0ABW2A9K3_9GAMM</name>
<feature type="domain" description="Antitoxin Xre/MbcA/ParS-like toxin-binding" evidence="1">
    <location>
        <begin position="70"/>
        <end position="116"/>
    </location>
</feature>
<dbReference type="Proteomes" id="UP001596422">
    <property type="component" value="Unassembled WGS sequence"/>
</dbReference>
<dbReference type="RefSeq" id="WP_379913768.1">
    <property type="nucleotide sequence ID" value="NZ_JBHSWE010000002.1"/>
</dbReference>
<dbReference type="Pfam" id="PF20432">
    <property type="entry name" value="Xre-like-HTH"/>
    <property type="match status" value="1"/>
</dbReference>
<protein>
    <submittedName>
        <fullName evidence="3">Antitoxin Xre/MbcA/ParS toxin-binding domain-containing protein</fullName>
    </submittedName>
</protein>
<organism evidence="3 4">
    <name type="scientific">Marinobacterium aestuariivivens</name>
    <dbReference type="NCBI Taxonomy" id="1698799"/>
    <lineage>
        <taxon>Bacteria</taxon>
        <taxon>Pseudomonadati</taxon>
        <taxon>Pseudomonadota</taxon>
        <taxon>Gammaproteobacteria</taxon>
        <taxon>Oceanospirillales</taxon>
        <taxon>Oceanospirillaceae</taxon>
        <taxon>Marinobacterium</taxon>
    </lineage>
</organism>
<reference evidence="4" key="1">
    <citation type="journal article" date="2019" name="Int. J. Syst. Evol. Microbiol.">
        <title>The Global Catalogue of Microorganisms (GCM) 10K type strain sequencing project: providing services to taxonomists for standard genome sequencing and annotation.</title>
        <authorList>
            <consortium name="The Broad Institute Genomics Platform"/>
            <consortium name="The Broad Institute Genome Sequencing Center for Infectious Disease"/>
            <person name="Wu L."/>
            <person name="Ma J."/>
        </authorList>
    </citation>
    <scope>NUCLEOTIDE SEQUENCE [LARGE SCALE GENOMIC DNA]</scope>
    <source>
        <strain evidence="4">NBRC 111756</strain>
    </source>
</reference>
<dbReference type="InterPro" id="IPR024467">
    <property type="entry name" value="Xre/MbcA/ParS-like_toxin-bd"/>
</dbReference>
<evidence type="ECO:0000313" key="4">
    <source>
        <dbReference type="Proteomes" id="UP001596422"/>
    </source>
</evidence>
<dbReference type="Pfam" id="PF09722">
    <property type="entry name" value="Xre_MbcA_ParS_C"/>
    <property type="match status" value="1"/>
</dbReference>
<evidence type="ECO:0000313" key="3">
    <source>
        <dbReference type="EMBL" id="MFC6674110.1"/>
    </source>
</evidence>